<proteinExistence type="predicted"/>
<gene>
    <name evidence="2" type="ORF">H5J25_13825</name>
</gene>
<sequence>MTKFTTLSQHIGDANHLYEVGEPREIDEPGNAQHLFNDKVLGPYDEAAEQAWRDSAEARAKAEPATKVDADNTLASLADSKATFGAEIEGLKGDLDAARADLTTAQATIAALTQERDEAHRQMNDEVQSRDSARGELATALETVTALTAERDTLTTERDALKAAAKPHAAKPK</sequence>
<dbReference type="RefSeq" id="WP_202091918.1">
    <property type="nucleotide sequence ID" value="NZ_CP061035.1"/>
</dbReference>
<reference evidence="3" key="1">
    <citation type="submission" date="2020-09" db="EMBL/GenBank/DDBJ databases">
        <title>Sphingomonas sp., a new species isolated from pork steak.</title>
        <authorList>
            <person name="Heidler von Heilborn D."/>
        </authorList>
    </citation>
    <scope>NUCLEOTIDE SEQUENCE [LARGE SCALE GENOMIC DNA]</scope>
</reference>
<accession>A0A974NTI0</accession>
<evidence type="ECO:0000313" key="2">
    <source>
        <dbReference type="EMBL" id="QQV76522.1"/>
    </source>
</evidence>
<keyword evidence="3" id="KW-1185">Reference proteome</keyword>
<feature type="coiled-coil region" evidence="1">
    <location>
        <begin position="88"/>
        <end position="164"/>
    </location>
</feature>
<evidence type="ECO:0000313" key="3">
    <source>
        <dbReference type="Proteomes" id="UP000595894"/>
    </source>
</evidence>
<dbReference type="Proteomes" id="UP000595894">
    <property type="component" value="Chromosome"/>
</dbReference>
<evidence type="ECO:0000256" key="1">
    <source>
        <dbReference type="SAM" id="Coils"/>
    </source>
</evidence>
<organism evidence="2 3">
    <name type="scientific">Sphingomonas aliaeris</name>
    <dbReference type="NCBI Taxonomy" id="2759526"/>
    <lineage>
        <taxon>Bacteria</taxon>
        <taxon>Pseudomonadati</taxon>
        <taxon>Pseudomonadota</taxon>
        <taxon>Alphaproteobacteria</taxon>
        <taxon>Sphingomonadales</taxon>
        <taxon>Sphingomonadaceae</taxon>
        <taxon>Sphingomonas</taxon>
    </lineage>
</organism>
<keyword evidence="1" id="KW-0175">Coiled coil</keyword>
<dbReference type="AlphaFoldDB" id="A0A974NTI0"/>
<dbReference type="EMBL" id="CP061035">
    <property type="protein sequence ID" value="QQV76522.1"/>
    <property type="molecule type" value="Genomic_DNA"/>
</dbReference>
<name>A0A974NTI0_9SPHN</name>
<protein>
    <submittedName>
        <fullName evidence="2">Uncharacterized protein</fullName>
    </submittedName>
</protein>
<dbReference type="KEGG" id="sari:H5J25_13825"/>